<evidence type="ECO:0000313" key="2">
    <source>
        <dbReference type="Proteomes" id="UP000239687"/>
    </source>
</evidence>
<reference evidence="1 2" key="1">
    <citation type="submission" date="2018-02" db="EMBL/GenBank/DDBJ databases">
        <title>Draft genome sequencing of Pseudomonas frederiksbergensis 11-D3.</title>
        <authorList>
            <person name="Zheng B.-X."/>
        </authorList>
    </citation>
    <scope>NUCLEOTIDE SEQUENCE [LARGE SCALE GENOMIC DNA]</scope>
    <source>
        <strain evidence="1 2">11-D3</strain>
    </source>
</reference>
<protein>
    <submittedName>
        <fullName evidence="1">Transcriptional regulator</fullName>
    </submittedName>
</protein>
<sequence>MLAADGLHTDLGHLAHLLRPSGGRNTATGLRASLFCFD</sequence>
<gene>
    <name evidence="1" type="ORF">C5612_08500</name>
</gene>
<name>A0A2S8HR33_9PSED</name>
<dbReference type="AlphaFoldDB" id="A0A2S8HR33"/>
<comment type="caution">
    <text evidence="1">The sequence shown here is derived from an EMBL/GenBank/DDBJ whole genome shotgun (WGS) entry which is preliminary data.</text>
</comment>
<organism evidence="1 2">
    <name type="scientific">Pseudomonas frederiksbergensis</name>
    <dbReference type="NCBI Taxonomy" id="104087"/>
    <lineage>
        <taxon>Bacteria</taxon>
        <taxon>Pseudomonadati</taxon>
        <taxon>Pseudomonadota</taxon>
        <taxon>Gammaproteobacteria</taxon>
        <taxon>Pseudomonadales</taxon>
        <taxon>Pseudomonadaceae</taxon>
        <taxon>Pseudomonas</taxon>
    </lineage>
</organism>
<proteinExistence type="predicted"/>
<accession>A0A2S8HR33</accession>
<dbReference type="EMBL" id="PUIN01000004">
    <property type="protein sequence ID" value="PQP05016.1"/>
    <property type="molecule type" value="Genomic_DNA"/>
</dbReference>
<evidence type="ECO:0000313" key="1">
    <source>
        <dbReference type="EMBL" id="PQP05016.1"/>
    </source>
</evidence>
<dbReference type="Proteomes" id="UP000239687">
    <property type="component" value="Unassembled WGS sequence"/>
</dbReference>